<accession>A0A068SC37</accession>
<dbReference type="VEuPathDB" id="FungiDB:LCOR_10221.1"/>
<evidence type="ECO:0000313" key="1">
    <source>
        <dbReference type="EMBL" id="CDH59407.1"/>
    </source>
</evidence>
<comment type="caution">
    <text evidence="1">The sequence shown here is derived from an EMBL/GenBank/DDBJ whole genome shotgun (WGS) entry which is preliminary data.</text>
</comment>
<protein>
    <submittedName>
        <fullName evidence="1">Uncharacterized protein</fullName>
    </submittedName>
</protein>
<reference evidence="1" key="1">
    <citation type="submission" date="2013-08" db="EMBL/GenBank/DDBJ databases">
        <title>Gene expansion shapes genome architecture in the human pathogen Lichtheimia corymbifera: an evolutionary genomics analysis in the ancient terrestrial Mucorales (Mucoromycotina).</title>
        <authorList>
            <person name="Schwartze V.U."/>
            <person name="Winter S."/>
            <person name="Shelest E."/>
            <person name="Marcet-Houben M."/>
            <person name="Horn F."/>
            <person name="Wehner S."/>
            <person name="Hoffmann K."/>
            <person name="Riege K."/>
            <person name="Sammeth M."/>
            <person name="Nowrousian M."/>
            <person name="Valiante V."/>
            <person name="Linde J."/>
            <person name="Jacobsen I.D."/>
            <person name="Marz M."/>
            <person name="Brakhage A.A."/>
            <person name="Gabaldon T."/>
            <person name="Bocker S."/>
            <person name="Voigt K."/>
        </authorList>
    </citation>
    <scope>NUCLEOTIDE SEQUENCE [LARGE SCALE GENOMIC DNA]</scope>
    <source>
        <strain evidence="1">FSU 9682</strain>
    </source>
</reference>
<sequence length="100" mass="11289">MPLSVHRFKPAWSRQWVHMSHLAANVTLSSLLLSMRNAIMMLGWQIFNASSIHGMWSRRICGYFGSQASVYEHLNTGVDCMTRCLHTGNVTMALALNHSI</sequence>
<evidence type="ECO:0000313" key="2">
    <source>
        <dbReference type="Proteomes" id="UP000027586"/>
    </source>
</evidence>
<gene>
    <name evidence="1" type="ORF">LCOR_10221.1</name>
</gene>
<dbReference type="Proteomes" id="UP000027586">
    <property type="component" value="Unassembled WGS sequence"/>
</dbReference>
<dbReference type="EMBL" id="CBTN010000069">
    <property type="protein sequence ID" value="CDH59407.1"/>
    <property type="molecule type" value="Genomic_DNA"/>
</dbReference>
<dbReference type="AlphaFoldDB" id="A0A068SC37"/>
<organism evidence="1 2">
    <name type="scientific">Lichtheimia corymbifera JMRC:FSU:9682</name>
    <dbReference type="NCBI Taxonomy" id="1263082"/>
    <lineage>
        <taxon>Eukaryota</taxon>
        <taxon>Fungi</taxon>
        <taxon>Fungi incertae sedis</taxon>
        <taxon>Mucoromycota</taxon>
        <taxon>Mucoromycotina</taxon>
        <taxon>Mucoromycetes</taxon>
        <taxon>Mucorales</taxon>
        <taxon>Lichtheimiaceae</taxon>
        <taxon>Lichtheimia</taxon>
    </lineage>
</organism>
<name>A0A068SC37_9FUNG</name>
<keyword evidence="2" id="KW-1185">Reference proteome</keyword>
<proteinExistence type="predicted"/>